<dbReference type="InterPro" id="IPR036291">
    <property type="entry name" value="NAD(P)-bd_dom_sf"/>
</dbReference>
<keyword evidence="5" id="KW-0274">FAD</keyword>
<comment type="cofactor">
    <cofactor evidence="1">
        <name>FAD</name>
        <dbReference type="ChEBI" id="CHEBI:57692"/>
    </cofactor>
</comment>
<evidence type="ECO:0000259" key="8">
    <source>
        <dbReference type="Pfam" id="PF18267"/>
    </source>
</evidence>
<dbReference type="SUPFAM" id="SSF51905">
    <property type="entry name" value="FAD/NAD(P)-binding domain"/>
    <property type="match status" value="1"/>
</dbReference>
<dbReference type="InterPro" id="IPR050260">
    <property type="entry name" value="FAD-bd_OxRdtase"/>
</dbReference>
<evidence type="ECO:0000313" key="9">
    <source>
        <dbReference type="EMBL" id="KFM76997.1"/>
    </source>
</evidence>
<keyword evidence="10" id="KW-1185">Reference proteome</keyword>
<dbReference type="Pfam" id="PF07992">
    <property type="entry name" value="Pyr_redox_2"/>
    <property type="match status" value="2"/>
</dbReference>
<dbReference type="EMBL" id="KK119891">
    <property type="protein sequence ID" value="KFM76997.1"/>
    <property type="molecule type" value="Genomic_DNA"/>
</dbReference>
<evidence type="ECO:0000256" key="4">
    <source>
        <dbReference type="ARBA" id="ARBA00022630"/>
    </source>
</evidence>
<dbReference type="PANTHER" id="PTHR43429:SF2">
    <property type="entry name" value="PYRIDINE NUCLEOTIDE-DISULFIDE OXIDOREDUCTASE DOMAIN-CONTAINING PROTEIN 1"/>
    <property type="match status" value="1"/>
</dbReference>
<keyword evidence="4" id="KW-0285">Flavoprotein</keyword>
<reference evidence="9 10" key="1">
    <citation type="submission" date="2013-11" db="EMBL/GenBank/DDBJ databases">
        <title>Genome sequencing of Stegodyphus mimosarum.</title>
        <authorList>
            <person name="Bechsgaard J."/>
        </authorList>
    </citation>
    <scope>NUCLEOTIDE SEQUENCE [LARGE SCALE GENOMIC DNA]</scope>
</reference>
<feature type="domain" description="FAD/NAD(P)-binding" evidence="7">
    <location>
        <begin position="15"/>
        <end position="168"/>
    </location>
</feature>
<dbReference type="OMA" id="MCENLIL"/>
<feature type="domain" description="FAD/NAD(P)-binding" evidence="7">
    <location>
        <begin position="274"/>
        <end position="372"/>
    </location>
</feature>
<protein>
    <recommendedName>
        <fullName evidence="3">Pyridine nucleotide-disulfide oxidoreductase domain-containing protein 1</fullName>
    </recommendedName>
</protein>
<name>A0A087UI08_STEMI</name>
<dbReference type="GO" id="GO:0016491">
    <property type="term" value="F:oxidoreductase activity"/>
    <property type="evidence" value="ECO:0007669"/>
    <property type="project" value="UniProtKB-KW"/>
</dbReference>
<feature type="domain" description="NADH-rubredoxin oxidoreductase C-terminal" evidence="8">
    <location>
        <begin position="403"/>
        <end position="467"/>
    </location>
</feature>
<accession>A0A087UI08</accession>
<dbReference type="InterPro" id="IPR023753">
    <property type="entry name" value="FAD/NAD-binding_dom"/>
</dbReference>
<dbReference type="Gene3D" id="3.50.50.60">
    <property type="entry name" value="FAD/NAD(P)-binding domain"/>
    <property type="match status" value="3"/>
</dbReference>
<gene>
    <name evidence="9" type="ORF">X975_20197</name>
</gene>
<dbReference type="SUPFAM" id="SSF51735">
    <property type="entry name" value="NAD(P)-binding Rossmann-fold domains"/>
    <property type="match status" value="1"/>
</dbReference>
<evidence type="ECO:0000256" key="2">
    <source>
        <dbReference type="ARBA" id="ARBA00008147"/>
    </source>
</evidence>
<feature type="non-terminal residue" evidence="9">
    <location>
        <position position="489"/>
    </location>
</feature>
<comment type="similarity">
    <text evidence="2">Belongs to the class-I pyridine nucleotide-disulfide oxidoreductase family. PYROXD1 subfamily.</text>
</comment>
<dbReference type="Gene3D" id="3.30.390.30">
    <property type="match status" value="1"/>
</dbReference>
<keyword evidence="6" id="KW-0560">Oxidoreductase</keyword>
<dbReference type="Pfam" id="PF18267">
    <property type="entry name" value="Rubredoxin_C"/>
    <property type="match status" value="1"/>
</dbReference>
<dbReference type="PROSITE" id="PS51257">
    <property type="entry name" value="PROKAR_LIPOPROTEIN"/>
    <property type="match status" value="1"/>
</dbReference>
<evidence type="ECO:0000256" key="5">
    <source>
        <dbReference type="ARBA" id="ARBA00022827"/>
    </source>
</evidence>
<dbReference type="InterPro" id="IPR016156">
    <property type="entry name" value="FAD/NAD-linked_Rdtase_dimer_sf"/>
</dbReference>
<dbReference type="AlphaFoldDB" id="A0A087UI08"/>
<dbReference type="PANTHER" id="PTHR43429">
    <property type="entry name" value="PYRIDINE NUCLEOTIDE-DISULFIDE OXIDOREDUCTASE DOMAIN-CONTAINING"/>
    <property type="match status" value="1"/>
</dbReference>
<dbReference type="InterPro" id="IPR036188">
    <property type="entry name" value="FAD/NAD-bd_sf"/>
</dbReference>
<evidence type="ECO:0000256" key="6">
    <source>
        <dbReference type="ARBA" id="ARBA00023002"/>
    </source>
</evidence>
<sequence length="489" mass="54747">MTRSLEDDSVIYTTFAVIGGGIAGVSCAEQLATEEPYANIVLISASSLVKAVKNVNKISERLTEFDVEEESYSCLENRHSNCQVIIAEATGINSSKHEILLSNKQSVFYQKLCICTGAVPKVITEDSPYVIGIRDTETIEIFQQKLSNARRVLIVGNGGIATELVYEIENCEIIWAIKDRSVGVTFFDAGAAQFFLPCLNETKQQESPVCKRIKYSVDGPPQRSLCMGSALGPDWSMYVNTKGKTKEVRNVHVEYECELKALYERQDFLNKGLKVNRLDTDENKWPVFVELTNGSIFGCDFIVSATGVMPNVLGWLQNDEFSLADDGGIMIDDQMKTSVEDVFAAGDVCTASWPLSQHWFQMRLWTQARQMGAYAAKCMSCSLHNETAILDICFDLFTHVTRFFGYKVVLLGLFNGQKLGNDYDIILRVSDREEYVKVVMQDGRMQGAILIGETDLEETFENLILNQLDLSAYGEDILNPNIDIEDYFD</sequence>
<organism evidence="9 10">
    <name type="scientific">Stegodyphus mimosarum</name>
    <name type="common">African social velvet spider</name>
    <dbReference type="NCBI Taxonomy" id="407821"/>
    <lineage>
        <taxon>Eukaryota</taxon>
        <taxon>Metazoa</taxon>
        <taxon>Ecdysozoa</taxon>
        <taxon>Arthropoda</taxon>
        <taxon>Chelicerata</taxon>
        <taxon>Arachnida</taxon>
        <taxon>Araneae</taxon>
        <taxon>Araneomorphae</taxon>
        <taxon>Entelegynae</taxon>
        <taxon>Eresoidea</taxon>
        <taxon>Eresidae</taxon>
        <taxon>Stegodyphus</taxon>
    </lineage>
</organism>
<dbReference type="STRING" id="407821.A0A087UI08"/>
<dbReference type="PRINTS" id="PR00368">
    <property type="entry name" value="FADPNR"/>
</dbReference>
<proteinExistence type="inferred from homology"/>
<evidence type="ECO:0000259" key="7">
    <source>
        <dbReference type="Pfam" id="PF07992"/>
    </source>
</evidence>
<evidence type="ECO:0000256" key="3">
    <source>
        <dbReference type="ARBA" id="ARBA00018240"/>
    </source>
</evidence>
<evidence type="ECO:0000256" key="1">
    <source>
        <dbReference type="ARBA" id="ARBA00001974"/>
    </source>
</evidence>
<dbReference type="Proteomes" id="UP000054359">
    <property type="component" value="Unassembled WGS sequence"/>
</dbReference>
<dbReference type="OrthoDB" id="202203at2759"/>
<evidence type="ECO:0000313" key="10">
    <source>
        <dbReference type="Proteomes" id="UP000054359"/>
    </source>
</evidence>
<dbReference type="InterPro" id="IPR041575">
    <property type="entry name" value="Rubredoxin_C"/>
</dbReference>